<reference evidence="10" key="1">
    <citation type="journal article" date="2019" name="Int. J. Syst. Evol. Microbiol.">
        <title>The Global Catalogue of Microorganisms (GCM) 10K type strain sequencing project: providing services to taxonomists for standard genome sequencing and annotation.</title>
        <authorList>
            <consortium name="The Broad Institute Genomics Platform"/>
            <consortium name="The Broad Institute Genome Sequencing Center for Infectious Disease"/>
            <person name="Wu L."/>
            <person name="Ma J."/>
        </authorList>
    </citation>
    <scope>NUCLEOTIDE SEQUENCE [LARGE SCALE GENOMIC DNA]</scope>
    <source>
        <strain evidence="10">CGMCC 1.16306</strain>
    </source>
</reference>
<feature type="domain" description="OB-fold nucleic acid binding" evidence="8">
    <location>
        <begin position="7"/>
        <end position="102"/>
    </location>
</feature>
<comment type="function">
    <text evidence="5">Bidirectionally degrades single-stranded DNA into large acid-insoluble oligonucleotides, which are then degraded further into small acid-soluble oligonucleotides.</text>
</comment>
<dbReference type="InterPro" id="IPR003753">
    <property type="entry name" value="Exonuc_VII_L"/>
</dbReference>
<dbReference type="CDD" id="cd04489">
    <property type="entry name" value="ExoVII_LU_OBF"/>
    <property type="match status" value="1"/>
</dbReference>
<accession>A0ABV9GL03</accession>
<protein>
    <recommendedName>
        <fullName evidence="5">Exodeoxyribonuclease 7 large subunit</fullName>
        <ecNumber evidence="5">3.1.11.6</ecNumber>
    </recommendedName>
    <alternativeName>
        <fullName evidence="5">Exodeoxyribonuclease VII large subunit</fullName>
        <shortName evidence="5">Exonuclease VII large subunit</shortName>
    </alternativeName>
</protein>
<dbReference type="NCBIfam" id="TIGR00237">
    <property type="entry name" value="xseA"/>
    <property type="match status" value="1"/>
</dbReference>
<keyword evidence="2 5" id="KW-0540">Nuclease</keyword>
<dbReference type="GO" id="GO:0008855">
    <property type="term" value="F:exodeoxyribonuclease VII activity"/>
    <property type="evidence" value="ECO:0007669"/>
    <property type="project" value="UniProtKB-EC"/>
</dbReference>
<evidence type="ECO:0000256" key="3">
    <source>
        <dbReference type="ARBA" id="ARBA00022801"/>
    </source>
</evidence>
<keyword evidence="4 5" id="KW-0269">Exonuclease</keyword>
<dbReference type="PANTHER" id="PTHR30008">
    <property type="entry name" value="EXODEOXYRIBONUCLEASE 7 LARGE SUBUNIT"/>
    <property type="match status" value="1"/>
</dbReference>
<comment type="similarity">
    <text evidence="5 6">Belongs to the XseA family.</text>
</comment>
<dbReference type="Pfam" id="PF02601">
    <property type="entry name" value="Exonuc_VII_L"/>
    <property type="match status" value="1"/>
</dbReference>
<dbReference type="Proteomes" id="UP001596022">
    <property type="component" value="Unassembled WGS sequence"/>
</dbReference>
<keyword evidence="3 5" id="KW-0378">Hydrolase</keyword>
<dbReference type="EMBL" id="JBHSFW010000001">
    <property type="protein sequence ID" value="MFC4617946.1"/>
    <property type="molecule type" value="Genomic_DNA"/>
</dbReference>
<evidence type="ECO:0000313" key="9">
    <source>
        <dbReference type="EMBL" id="MFC4617946.1"/>
    </source>
</evidence>
<organism evidence="9 10">
    <name type="scientific">Camelliibacillus cellulosilyticus</name>
    <dbReference type="NCBI Taxonomy" id="2174486"/>
    <lineage>
        <taxon>Bacteria</taxon>
        <taxon>Bacillati</taxon>
        <taxon>Bacillota</taxon>
        <taxon>Bacilli</taxon>
        <taxon>Bacillales</taxon>
        <taxon>Sporolactobacillaceae</taxon>
        <taxon>Camelliibacillus</taxon>
    </lineage>
</organism>
<evidence type="ECO:0000256" key="5">
    <source>
        <dbReference type="HAMAP-Rule" id="MF_00378"/>
    </source>
</evidence>
<evidence type="ECO:0000256" key="4">
    <source>
        <dbReference type="ARBA" id="ARBA00022839"/>
    </source>
</evidence>
<dbReference type="InterPro" id="IPR025824">
    <property type="entry name" value="OB-fold_nuc-bd_dom"/>
</dbReference>
<comment type="subunit">
    <text evidence="5">Heterooligomer composed of large and small subunits.</text>
</comment>
<evidence type="ECO:0000313" key="10">
    <source>
        <dbReference type="Proteomes" id="UP001596022"/>
    </source>
</evidence>
<evidence type="ECO:0000256" key="6">
    <source>
        <dbReference type="RuleBase" id="RU004355"/>
    </source>
</evidence>
<keyword evidence="1 5" id="KW-0963">Cytoplasm</keyword>
<proteinExistence type="inferred from homology"/>
<gene>
    <name evidence="5 9" type="primary">xseA</name>
    <name evidence="9" type="ORF">ACFO4N_04280</name>
</gene>
<dbReference type="Pfam" id="PF13742">
    <property type="entry name" value="tRNA_anti_2"/>
    <property type="match status" value="1"/>
</dbReference>
<feature type="domain" description="Exonuclease VII large subunit C-terminal" evidence="7">
    <location>
        <begin position="125"/>
        <end position="440"/>
    </location>
</feature>
<comment type="catalytic activity">
    <reaction evidence="5 6">
        <text>Exonucleolytic cleavage in either 5'- to 3'- or 3'- to 5'-direction to yield nucleoside 5'-phosphates.</text>
        <dbReference type="EC" id="3.1.11.6"/>
    </reaction>
</comment>
<comment type="caution">
    <text evidence="9">The sequence shown here is derived from an EMBL/GenBank/DDBJ whole genome shotgun (WGS) entry which is preliminary data.</text>
</comment>
<dbReference type="RefSeq" id="WP_376844959.1">
    <property type="nucleotide sequence ID" value="NZ_JBHSFW010000001.1"/>
</dbReference>
<comment type="subcellular location">
    <subcellularLocation>
        <location evidence="5 6">Cytoplasm</location>
    </subcellularLocation>
</comment>
<dbReference type="HAMAP" id="MF_00378">
    <property type="entry name" value="Exonuc_7_L"/>
    <property type="match status" value="1"/>
</dbReference>
<dbReference type="InterPro" id="IPR020579">
    <property type="entry name" value="Exonuc_VII_lsu_C"/>
</dbReference>
<evidence type="ECO:0000256" key="2">
    <source>
        <dbReference type="ARBA" id="ARBA00022722"/>
    </source>
</evidence>
<keyword evidence="10" id="KW-1185">Reference proteome</keyword>
<name>A0ABV9GL03_9BACL</name>
<sequence length="451" mass="51132">MSQRRYISVTSLTRYIKRIIAGDRHLQGIWLRGEISNFNKHSRGHMYMTLKDQNARISAVMFAADNRRLAFVPENGMKVLVHGDVSLYEPYGQYQLYIKEMEQDGIGNLFMAFEALKKKLEAEGLFDPSHKKQLPGLARRIGVITSPTGAAIRDIFSTIKRRFPGAAITVFPVLVQGELAAASIVKAIRYANQLANTDVLIVGRGGGSIEDLWPFNEEIVAREIFLSRLPVISAVGHETDFTIADFVADLRAATPTAAAELVVPNVVDLERRVGEQTERLMAALKRRVNSEKERLAAIDTSYAFRQPTLLIRQKEQDLDRAMERLKATMKWQLRDSWQQAGHNTRLLFKHHPSERMKQAKKEQSDLNHRLVRSVSQLFDRMHVALKQHIGQLNALSPLKVMERGYNLAYNAEGHLIKSVKAVSNQDAIHLRMKDGWMDCQVVGIKEEGDNR</sequence>
<dbReference type="EC" id="3.1.11.6" evidence="5"/>
<dbReference type="PANTHER" id="PTHR30008:SF0">
    <property type="entry name" value="EXODEOXYRIBONUCLEASE 7 LARGE SUBUNIT"/>
    <property type="match status" value="1"/>
</dbReference>
<evidence type="ECO:0000256" key="1">
    <source>
        <dbReference type="ARBA" id="ARBA00022490"/>
    </source>
</evidence>
<evidence type="ECO:0000259" key="8">
    <source>
        <dbReference type="Pfam" id="PF13742"/>
    </source>
</evidence>
<evidence type="ECO:0000259" key="7">
    <source>
        <dbReference type="Pfam" id="PF02601"/>
    </source>
</evidence>